<dbReference type="InterPro" id="IPR008915">
    <property type="entry name" value="Peptidase_M50"/>
</dbReference>
<evidence type="ECO:0000256" key="11">
    <source>
        <dbReference type="SAM" id="Phobius"/>
    </source>
</evidence>
<dbReference type="GO" id="GO:0006508">
    <property type="term" value="P:proteolysis"/>
    <property type="evidence" value="ECO:0007669"/>
    <property type="project" value="UniProtKB-KW"/>
</dbReference>
<reference evidence="13 14" key="1">
    <citation type="submission" date="2007-08" db="EMBL/GenBank/DDBJ databases">
        <title>Complete sequence of Thermotoga lettingae TMO.</title>
        <authorList>
            <consortium name="US DOE Joint Genome Institute"/>
            <person name="Copeland A."/>
            <person name="Lucas S."/>
            <person name="Lapidus A."/>
            <person name="Barry K."/>
            <person name="Glavina del Rio T."/>
            <person name="Dalin E."/>
            <person name="Tice H."/>
            <person name="Pitluck S."/>
            <person name="Foster B."/>
            <person name="Bruce D."/>
            <person name="Schmutz J."/>
            <person name="Larimer F."/>
            <person name="Land M."/>
            <person name="Hauser L."/>
            <person name="Kyrpides N."/>
            <person name="Mikhailova N."/>
            <person name="Nelson K."/>
            <person name="Gogarten J.P."/>
            <person name="Noll K."/>
            <person name="Richardson P."/>
        </authorList>
    </citation>
    <scope>NUCLEOTIDE SEQUENCE [LARGE SCALE GENOMIC DNA]</scope>
    <source>
        <strain evidence="14">ATCC BAA-301 / DSM 14385 / NBRC 107922 / TMO</strain>
    </source>
</reference>
<feature type="domain" description="PDZ" evidence="12">
    <location>
        <begin position="120"/>
        <end position="175"/>
    </location>
</feature>
<dbReference type="OrthoDB" id="9782003at2"/>
<dbReference type="SUPFAM" id="SSF50156">
    <property type="entry name" value="PDZ domain-like"/>
    <property type="match status" value="1"/>
</dbReference>
<dbReference type="Pfam" id="PF02163">
    <property type="entry name" value="Peptidase_M50"/>
    <property type="match status" value="1"/>
</dbReference>
<dbReference type="PROSITE" id="PS50106">
    <property type="entry name" value="PDZ"/>
    <property type="match status" value="1"/>
</dbReference>
<dbReference type="SMART" id="SM00228">
    <property type="entry name" value="PDZ"/>
    <property type="match status" value="1"/>
</dbReference>
<keyword evidence="4" id="KW-0645">Protease</keyword>
<comment type="similarity">
    <text evidence="3">Belongs to the peptidase M50B family.</text>
</comment>
<dbReference type="EMBL" id="CP000812">
    <property type="protein sequence ID" value="ABV33223.1"/>
    <property type="molecule type" value="Genomic_DNA"/>
</dbReference>
<dbReference type="PANTHER" id="PTHR42837">
    <property type="entry name" value="REGULATOR OF SIGMA-E PROTEASE RSEP"/>
    <property type="match status" value="1"/>
</dbReference>
<feature type="transmembrane region" description="Helical" evidence="11">
    <location>
        <begin position="467"/>
        <end position="486"/>
    </location>
</feature>
<dbReference type="InterPro" id="IPR036034">
    <property type="entry name" value="PDZ_sf"/>
</dbReference>
<keyword evidence="7" id="KW-0862">Zinc</keyword>
<reference evidence="13 14" key="2">
    <citation type="journal article" date="2009" name="Proc. Natl. Acad. Sci. U.S.A.">
        <title>On the chimeric nature, thermophilic origin, and phylogenetic placement of the Thermotogales.</title>
        <authorList>
            <person name="Zhaxybayeva O."/>
            <person name="Swithers K.S."/>
            <person name="Lapierre P."/>
            <person name="Fournier G.P."/>
            <person name="Bickhart D.M."/>
            <person name="DeBoy R.T."/>
            <person name="Nelson K.E."/>
            <person name="Nesbo C.L."/>
            <person name="Doolittle W.F."/>
            <person name="Gogarten J.P."/>
            <person name="Noll K.M."/>
        </authorList>
    </citation>
    <scope>NUCLEOTIDE SEQUENCE [LARGE SCALE GENOMIC DNA]</scope>
    <source>
        <strain evidence="14">ATCC BAA-301 / DSM 14385 / NBRC 107922 / TMO</strain>
    </source>
</reference>
<evidence type="ECO:0000256" key="4">
    <source>
        <dbReference type="ARBA" id="ARBA00022670"/>
    </source>
</evidence>
<dbReference type="CDD" id="cd23081">
    <property type="entry name" value="cpPDZ_EcRseP-like"/>
    <property type="match status" value="1"/>
</dbReference>
<dbReference type="PANTHER" id="PTHR42837:SF2">
    <property type="entry name" value="MEMBRANE METALLOPROTEASE ARASP2, CHLOROPLASTIC-RELATED"/>
    <property type="match status" value="1"/>
</dbReference>
<gene>
    <name evidence="13" type="ordered locus">Tlet_0657</name>
</gene>
<dbReference type="STRING" id="416591.Tlet_0657"/>
<dbReference type="GO" id="GO:0016020">
    <property type="term" value="C:membrane"/>
    <property type="evidence" value="ECO:0007669"/>
    <property type="project" value="UniProtKB-SubCell"/>
</dbReference>
<evidence type="ECO:0000313" key="13">
    <source>
        <dbReference type="EMBL" id="ABV33223.1"/>
    </source>
</evidence>
<sequence>MFVIYFLLILVGIITVHELGHFIFAKIFGVDVLEFAIGFGPKLYEKKGKKTAFRINLFPIGGYVRLAGEDPMEETQEGIVGLYSKSAWQRLLIFFSGPLFSILAGYALFVIIVGFWGIPSVTVALVEANSPAYEAGLMADDIILSVNGKRVYDTYTVSQIIRQGKQLQIQVLRNGKKITLSAKPKLFDESHFLILSDTTGKPGEIIKAISGKPFEMSNFAALLNQYIVIDFDTTQLKGLLKQYQYDAQRYALGFYFASVSNIFQKAIGPFQEGDQLVSIEDIKIQSSVDLSRIYQTIITGDGGIYLEIEGKKIAWVHEGFPEQLNVEILRDGKQIFLNVSRDLIKQIMESAGVFKPYASNIKPSNFFEAVSLAVDRCNNLLFLMYKTLIGVFRGQEQNGVVGPVGLVSLVGEAVKVGLEQVLTLIAFITMNIGIVNLLPLPALDGGRIVFSLIEIVSRRRVDPKIEGIIHFVGFVILIILMLSITFSDIGRLIGR</sequence>
<evidence type="ECO:0000256" key="1">
    <source>
        <dbReference type="ARBA" id="ARBA00001947"/>
    </source>
</evidence>
<proteinExistence type="inferred from homology"/>
<protein>
    <submittedName>
        <fullName evidence="13">Peptidase M50</fullName>
    </submittedName>
</protein>
<organism evidence="13 14">
    <name type="scientific">Pseudothermotoga lettingae (strain ATCC BAA-301 / DSM 14385 / NBRC 107922 / TMO)</name>
    <name type="common">Thermotoga lettingae</name>
    <dbReference type="NCBI Taxonomy" id="416591"/>
    <lineage>
        <taxon>Bacteria</taxon>
        <taxon>Thermotogati</taxon>
        <taxon>Thermotogota</taxon>
        <taxon>Thermotogae</taxon>
        <taxon>Thermotogales</taxon>
        <taxon>Thermotogaceae</taxon>
        <taxon>Pseudothermotoga</taxon>
    </lineage>
</organism>
<feature type="transmembrane region" description="Helical" evidence="11">
    <location>
        <begin position="91"/>
        <end position="118"/>
    </location>
</feature>
<evidence type="ECO:0000256" key="9">
    <source>
        <dbReference type="ARBA" id="ARBA00023049"/>
    </source>
</evidence>
<evidence type="ECO:0000313" key="14">
    <source>
        <dbReference type="Proteomes" id="UP000002016"/>
    </source>
</evidence>
<dbReference type="RefSeq" id="WP_012002704.1">
    <property type="nucleotide sequence ID" value="NC_009828.1"/>
</dbReference>
<keyword evidence="14" id="KW-1185">Reference proteome</keyword>
<evidence type="ECO:0000256" key="10">
    <source>
        <dbReference type="ARBA" id="ARBA00023136"/>
    </source>
</evidence>
<dbReference type="HOGENOM" id="CLU_025778_1_0_0"/>
<dbReference type="CDD" id="cd06163">
    <property type="entry name" value="S2P-M50_PDZ_RseP-like"/>
    <property type="match status" value="1"/>
</dbReference>
<evidence type="ECO:0000256" key="6">
    <source>
        <dbReference type="ARBA" id="ARBA00022801"/>
    </source>
</evidence>
<evidence type="ECO:0000256" key="5">
    <source>
        <dbReference type="ARBA" id="ARBA00022692"/>
    </source>
</evidence>
<comment type="subcellular location">
    <subcellularLocation>
        <location evidence="2">Membrane</location>
        <topology evidence="2">Multi-pass membrane protein</topology>
    </subcellularLocation>
</comment>
<name>A8F4Y9_PSELT</name>
<dbReference type="Pfam" id="PF17820">
    <property type="entry name" value="PDZ_6"/>
    <property type="match status" value="1"/>
</dbReference>
<evidence type="ECO:0000256" key="2">
    <source>
        <dbReference type="ARBA" id="ARBA00004141"/>
    </source>
</evidence>
<dbReference type="GO" id="GO:0004222">
    <property type="term" value="F:metalloendopeptidase activity"/>
    <property type="evidence" value="ECO:0007669"/>
    <property type="project" value="InterPro"/>
</dbReference>
<evidence type="ECO:0000256" key="8">
    <source>
        <dbReference type="ARBA" id="ARBA00022989"/>
    </source>
</evidence>
<keyword evidence="9" id="KW-0482">Metalloprotease</keyword>
<keyword evidence="10 11" id="KW-0472">Membrane</keyword>
<dbReference type="InterPro" id="IPR001478">
    <property type="entry name" value="PDZ"/>
</dbReference>
<evidence type="ECO:0000256" key="7">
    <source>
        <dbReference type="ARBA" id="ARBA00022833"/>
    </source>
</evidence>
<dbReference type="Proteomes" id="UP000002016">
    <property type="component" value="Chromosome"/>
</dbReference>
<feature type="transmembrane region" description="Helical" evidence="11">
    <location>
        <begin position="6"/>
        <end position="25"/>
    </location>
</feature>
<dbReference type="AlphaFoldDB" id="A8F4Y9"/>
<keyword evidence="8 11" id="KW-1133">Transmembrane helix</keyword>
<accession>A8F4Y9</accession>
<dbReference type="eggNOG" id="COG0750">
    <property type="taxonomic scope" value="Bacteria"/>
</dbReference>
<comment type="cofactor">
    <cofactor evidence="1">
        <name>Zn(2+)</name>
        <dbReference type="ChEBI" id="CHEBI:29105"/>
    </cofactor>
</comment>
<evidence type="ECO:0000256" key="3">
    <source>
        <dbReference type="ARBA" id="ARBA00007931"/>
    </source>
</evidence>
<dbReference type="Gene3D" id="2.30.42.10">
    <property type="match status" value="1"/>
</dbReference>
<dbReference type="InterPro" id="IPR004387">
    <property type="entry name" value="Pept_M50_Zn"/>
</dbReference>
<keyword evidence="6" id="KW-0378">Hydrolase</keyword>
<evidence type="ECO:0000259" key="12">
    <source>
        <dbReference type="PROSITE" id="PS50106"/>
    </source>
</evidence>
<dbReference type="InterPro" id="IPR041489">
    <property type="entry name" value="PDZ_6"/>
</dbReference>
<keyword evidence="5 11" id="KW-0812">Transmembrane</keyword>
<dbReference type="KEGG" id="tle:Tlet_0657"/>